<evidence type="ECO:0000313" key="2">
    <source>
        <dbReference type="Proteomes" id="UP000831537"/>
    </source>
</evidence>
<accession>A0ABY4GMR8</accession>
<keyword evidence="2" id="KW-1185">Reference proteome</keyword>
<name>A0ABY4GMR8_9BACI</name>
<gene>
    <name evidence="1" type="ORF">MUN87_01840</name>
</gene>
<protein>
    <submittedName>
        <fullName evidence="1">Uncharacterized protein</fullName>
    </submittedName>
</protein>
<dbReference type="EMBL" id="CP095071">
    <property type="protein sequence ID" value="UOQ85673.1"/>
    <property type="molecule type" value="Genomic_DNA"/>
</dbReference>
<dbReference type="Proteomes" id="UP000831537">
    <property type="component" value="Chromosome"/>
</dbReference>
<dbReference type="RefSeq" id="WP_244745800.1">
    <property type="nucleotide sequence ID" value="NZ_CP095071.1"/>
</dbReference>
<organism evidence="1 2">
    <name type="scientific">Gracilibacillus salinarum</name>
    <dbReference type="NCBI Taxonomy" id="2932255"/>
    <lineage>
        <taxon>Bacteria</taxon>
        <taxon>Bacillati</taxon>
        <taxon>Bacillota</taxon>
        <taxon>Bacilli</taxon>
        <taxon>Bacillales</taxon>
        <taxon>Bacillaceae</taxon>
        <taxon>Gracilibacillus</taxon>
    </lineage>
</organism>
<reference evidence="1 2" key="1">
    <citation type="submission" date="2022-04" db="EMBL/GenBank/DDBJ databases">
        <title>Gracilibacillus sp. isolated from saltern.</title>
        <authorList>
            <person name="Won M."/>
            <person name="Lee C.-M."/>
            <person name="Woen H.-Y."/>
            <person name="Kwon S.-W."/>
        </authorList>
    </citation>
    <scope>NUCLEOTIDE SEQUENCE [LARGE SCALE GENOMIC DNA]</scope>
    <source>
        <strain evidence="1 2">SSPM10-3</strain>
    </source>
</reference>
<evidence type="ECO:0000313" key="1">
    <source>
        <dbReference type="EMBL" id="UOQ85673.1"/>
    </source>
</evidence>
<sequence length="113" mass="13101">MNKVKVPKEVAEAFAFYEKQLETMPKKTVHFVLMAVPFSIVHGPAEVLKRFASNDPTQYLQAILQGYEARIDIEDELTAMITEWLNEPYYQDNEREDVKMLVNSIIGHLQKQT</sequence>
<proteinExistence type="predicted"/>